<dbReference type="Proteomes" id="UP001187192">
    <property type="component" value="Unassembled WGS sequence"/>
</dbReference>
<dbReference type="EMBL" id="BTGU01000071">
    <property type="protein sequence ID" value="GMN57563.1"/>
    <property type="molecule type" value="Genomic_DNA"/>
</dbReference>
<protein>
    <submittedName>
        <fullName evidence="2">Uncharacterized protein</fullName>
    </submittedName>
</protein>
<name>A0AA88DLP9_FICCA</name>
<gene>
    <name evidence="2" type="ORF">TIFTF001_026671</name>
</gene>
<comment type="caution">
    <text evidence="2">The sequence shown here is derived from an EMBL/GenBank/DDBJ whole genome shotgun (WGS) entry which is preliminary data.</text>
</comment>
<feature type="region of interest" description="Disordered" evidence="1">
    <location>
        <begin position="16"/>
        <end position="36"/>
    </location>
</feature>
<evidence type="ECO:0000313" key="2">
    <source>
        <dbReference type="EMBL" id="GMN57563.1"/>
    </source>
</evidence>
<sequence length="62" mass="6980">MGQLSRCWFAAKDGGIHDREAPKGRSQGPVGEGLGDPLEERRWLESYWCGSEVACNSQVEWR</sequence>
<evidence type="ECO:0000256" key="1">
    <source>
        <dbReference type="SAM" id="MobiDB-lite"/>
    </source>
</evidence>
<keyword evidence="3" id="KW-1185">Reference proteome</keyword>
<organism evidence="2 3">
    <name type="scientific">Ficus carica</name>
    <name type="common">Common fig</name>
    <dbReference type="NCBI Taxonomy" id="3494"/>
    <lineage>
        <taxon>Eukaryota</taxon>
        <taxon>Viridiplantae</taxon>
        <taxon>Streptophyta</taxon>
        <taxon>Embryophyta</taxon>
        <taxon>Tracheophyta</taxon>
        <taxon>Spermatophyta</taxon>
        <taxon>Magnoliopsida</taxon>
        <taxon>eudicotyledons</taxon>
        <taxon>Gunneridae</taxon>
        <taxon>Pentapetalae</taxon>
        <taxon>rosids</taxon>
        <taxon>fabids</taxon>
        <taxon>Rosales</taxon>
        <taxon>Moraceae</taxon>
        <taxon>Ficeae</taxon>
        <taxon>Ficus</taxon>
    </lineage>
</organism>
<accession>A0AA88DLP9</accession>
<reference evidence="2" key="1">
    <citation type="submission" date="2023-07" db="EMBL/GenBank/DDBJ databases">
        <title>draft genome sequence of fig (Ficus carica).</title>
        <authorList>
            <person name="Takahashi T."/>
            <person name="Nishimura K."/>
        </authorList>
    </citation>
    <scope>NUCLEOTIDE SEQUENCE</scope>
</reference>
<proteinExistence type="predicted"/>
<dbReference type="Gramene" id="FCD_00017585-RA">
    <property type="protein sequence ID" value="FCD_00017585-RA:cds"/>
    <property type="gene ID" value="FCD_00017585"/>
</dbReference>
<evidence type="ECO:0000313" key="3">
    <source>
        <dbReference type="Proteomes" id="UP001187192"/>
    </source>
</evidence>
<dbReference type="AlphaFoldDB" id="A0AA88DLP9"/>